<keyword evidence="3" id="KW-1185">Reference proteome</keyword>
<dbReference type="AlphaFoldDB" id="A0A841H5V6"/>
<dbReference type="Proteomes" id="UP000582837">
    <property type="component" value="Unassembled WGS sequence"/>
</dbReference>
<feature type="signal peptide" evidence="1">
    <location>
        <begin position="1"/>
        <end position="20"/>
    </location>
</feature>
<proteinExistence type="predicted"/>
<evidence type="ECO:0000313" key="3">
    <source>
        <dbReference type="Proteomes" id="UP000582837"/>
    </source>
</evidence>
<organism evidence="2 3">
    <name type="scientific">Longimicrobium terrae</name>
    <dbReference type="NCBI Taxonomy" id="1639882"/>
    <lineage>
        <taxon>Bacteria</taxon>
        <taxon>Pseudomonadati</taxon>
        <taxon>Gemmatimonadota</taxon>
        <taxon>Longimicrobiia</taxon>
        <taxon>Longimicrobiales</taxon>
        <taxon>Longimicrobiaceae</taxon>
        <taxon>Longimicrobium</taxon>
    </lineage>
</organism>
<reference evidence="2 3" key="1">
    <citation type="submission" date="2020-08" db="EMBL/GenBank/DDBJ databases">
        <title>Genomic Encyclopedia of Type Strains, Phase IV (KMG-IV): sequencing the most valuable type-strain genomes for metagenomic binning, comparative biology and taxonomic classification.</title>
        <authorList>
            <person name="Goeker M."/>
        </authorList>
    </citation>
    <scope>NUCLEOTIDE SEQUENCE [LARGE SCALE GENOMIC DNA]</scope>
    <source>
        <strain evidence="2 3">DSM 29007</strain>
    </source>
</reference>
<accession>A0A841H5V6</accession>
<gene>
    <name evidence="2" type="ORF">HNQ61_004796</name>
</gene>
<feature type="chain" id="PRO_5032709031" evidence="1">
    <location>
        <begin position="21"/>
        <end position="150"/>
    </location>
</feature>
<dbReference type="EMBL" id="JACHIA010000021">
    <property type="protein sequence ID" value="MBB6073129.1"/>
    <property type="molecule type" value="Genomic_DNA"/>
</dbReference>
<keyword evidence="1" id="KW-0732">Signal</keyword>
<dbReference type="RefSeq" id="WP_170035099.1">
    <property type="nucleotide sequence ID" value="NZ_JABDTL010000001.1"/>
</dbReference>
<evidence type="ECO:0000313" key="2">
    <source>
        <dbReference type="EMBL" id="MBB6073129.1"/>
    </source>
</evidence>
<name>A0A841H5V6_9BACT</name>
<evidence type="ECO:0000256" key="1">
    <source>
        <dbReference type="SAM" id="SignalP"/>
    </source>
</evidence>
<protein>
    <submittedName>
        <fullName evidence="2">Uncharacterized protein</fullName>
    </submittedName>
</protein>
<sequence>MRIRTLFSALLPLLALPLAGNRTLGDSSSLGGSRYVFGERLVSGYYTISWEQQSFSPCVPGQARGPRMGGTGWWVTDAGPVAASYRDLVENEYGTIFITVRADVTDEGMFGHMGMYRRAVAFREMLQAKRAEPDDCDRVTADSTRAVRTD</sequence>
<comment type="caution">
    <text evidence="2">The sequence shown here is derived from an EMBL/GenBank/DDBJ whole genome shotgun (WGS) entry which is preliminary data.</text>
</comment>